<dbReference type="Proteomes" id="UP001054945">
    <property type="component" value="Unassembled WGS sequence"/>
</dbReference>
<sequence>MFVWRWGCMDAELAVSQKERGRLTGMRAVNTDKSRKRIWAPLICTIRQQKSISKSLRRSPEIRMIKLLQTWQTSPEISFHSFRGREEELSRLTWREVAAAITTPAYPESFEPGREDVCLRGCLNNLFIWDFLPRGTDSRRLSLNNGEATVAQMEARIGEEGTRNMMECFIRFDVCVEMGIHECRARCVPEREGWSPYWDTCGQY</sequence>
<evidence type="ECO:0000313" key="1">
    <source>
        <dbReference type="EMBL" id="GIX77300.1"/>
    </source>
</evidence>
<keyword evidence="2" id="KW-1185">Reference proteome</keyword>
<dbReference type="EMBL" id="BPLR01002739">
    <property type="protein sequence ID" value="GIX77300.1"/>
    <property type="molecule type" value="Genomic_DNA"/>
</dbReference>
<gene>
    <name evidence="1" type="ORF">CEXT_624051</name>
</gene>
<proteinExistence type="predicted"/>
<name>A0AAV4N016_CAEEX</name>
<protein>
    <submittedName>
        <fullName evidence="1">Uncharacterized protein</fullName>
    </submittedName>
</protein>
<reference evidence="1 2" key="1">
    <citation type="submission" date="2021-06" db="EMBL/GenBank/DDBJ databases">
        <title>Caerostris extrusa draft genome.</title>
        <authorList>
            <person name="Kono N."/>
            <person name="Arakawa K."/>
        </authorList>
    </citation>
    <scope>NUCLEOTIDE SEQUENCE [LARGE SCALE GENOMIC DNA]</scope>
</reference>
<dbReference type="AlphaFoldDB" id="A0AAV4N016"/>
<organism evidence="1 2">
    <name type="scientific">Caerostris extrusa</name>
    <name type="common">Bark spider</name>
    <name type="synonym">Caerostris bankana</name>
    <dbReference type="NCBI Taxonomy" id="172846"/>
    <lineage>
        <taxon>Eukaryota</taxon>
        <taxon>Metazoa</taxon>
        <taxon>Ecdysozoa</taxon>
        <taxon>Arthropoda</taxon>
        <taxon>Chelicerata</taxon>
        <taxon>Arachnida</taxon>
        <taxon>Araneae</taxon>
        <taxon>Araneomorphae</taxon>
        <taxon>Entelegynae</taxon>
        <taxon>Araneoidea</taxon>
        <taxon>Araneidae</taxon>
        <taxon>Caerostris</taxon>
    </lineage>
</organism>
<accession>A0AAV4N016</accession>
<comment type="caution">
    <text evidence="1">The sequence shown here is derived from an EMBL/GenBank/DDBJ whole genome shotgun (WGS) entry which is preliminary data.</text>
</comment>
<evidence type="ECO:0000313" key="2">
    <source>
        <dbReference type="Proteomes" id="UP001054945"/>
    </source>
</evidence>